<reference evidence="2" key="1">
    <citation type="journal article" date="2019" name="Int. J. Syst. Evol. Microbiol.">
        <title>The Global Catalogue of Microorganisms (GCM) 10K type strain sequencing project: providing services to taxonomists for standard genome sequencing and annotation.</title>
        <authorList>
            <consortium name="The Broad Institute Genomics Platform"/>
            <consortium name="The Broad Institute Genome Sequencing Center for Infectious Disease"/>
            <person name="Wu L."/>
            <person name="Ma J."/>
        </authorList>
    </citation>
    <scope>NUCLEOTIDE SEQUENCE [LARGE SCALE GENOMIC DNA]</scope>
    <source>
        <strain evidence="2">CGMCC 1.15474</strain>
    </source>
</reference>
<dbReference type="Proteomes" id="UP001597318">
    <property type="component" value="Unassembled WGS sequence"/>
</dbReference>
<comment type="caution">
    <text evidence="1">The sequence shown here is derived from an EMBL/GenBank/DDBJ whole genome shotgun (WGS) entry which is preliminary data.</text>
</comment>
<gene>
    <name evidence="1" type="ORF">ACFSKK_13060</name>
</gene>
<protein>
    <submittedName>
        <fullName evidence="1">NRDE family protein</fullName>
    </submittedName>
</protein>
<keyword evidence="2" id="KW-1185">Reference proteome</keyword>
<dbReference type="PANTHER" id="PTHR17985:SF8">
    <property type="entry name" value="TRANSPORT AND GOLGI ORGANIZATION PROTEIN 2 HOMOLOG"/>
    <property type="match status" value="1"/>
</dbReference>
<evidence type="ECO:0000313" key="2">
    <source>
        <dbReference type="Proteomes" id="UP001597318"/>
    </source>
</evidence>
<name>A0ABW5C018_9BACI</name>
<dbReference type="PANTHER" id="PTHR17985">
    <property type="entry name" value="SER/THR-RICH PROTEIN T10 IN DGCR REGION"/>
    <property type="match status" value="1"/>
</dbReference>
<organism evidence="1 2">
    <name type="scientific">Metabacillus endolithicus</name>
    <dbReference type="NCBI Taxonomy" id="1535204"/>
    <lineage>
        <taxon>Bacteria</taxon>
        <taxon>Bacillati</taxon>
        <taxon>Bacillota</taxon>
        <taxon>Bacilli</taxon>
        <taxon>Bacillales</taxon>
        <taxon>Bacillaceae</taxon>
        <taxon>Metabacillus</taxon>
    </lineage>
</organism>
<dbReference type="InterPro" id="IPR008551">
    <property type="entry name" value="TANGO2"/>
</dbReference>
<accession>A0ABW5C018</accession>
<proteinExistence type="predicted"/>
<evidence type="ECO:0000313" key="1">
    <source>
        <dbReference type="EMBL" id="MFD2214615.1"/>
    </source>
</evidence>
<sequence>MCLINFAYKIDPVYRLILSANRDEFYKRPTAQAGFWEDASNILAGRDLEKMGTWMGVTKNGRFAALTNYREPAKENKQLRSRGELVSKFLQFNENPEDYLDNIQENREHYPGFNLLVGNQDALYYYSNVENEIKLLQPGLYGLSNSLLDTPWPKVRKGKEGLQSCLNQAGEKLTECLFSSLQYADPAADSELPSTGVSIEWERKLSPLFIRTPEYGTRSSTVLYMKNEEVKFVERTYIGGQVKEKDFEFQIEK</sequence>
<dbReference type="RefSeq" id="WP_247343337.1">
    <property type="nucleotide sequence ID" value="NZ_CP095550.1"/>
</dbReference>
<dbReference type="Pfam" id="PF05742">
    <property type="entry name" value="TANGO2"/>
    <property type="match status" value="1"/>
</dbReference>
<dbReference type="EMBL" id="JBHUIK010000002">
    <property type="protein sequence ID" value="MFD2214615.1"/>
    <property type="molecule type" value="Genomic_DNA"/>
</dbReference>